<dbReference type="PANTHER" id="PTHR48182">
    <property type="entry name" value="PROTEIN SERAC1"/>
    <property type="match status" value="1"/>
</dbReference>
<evidence type="ECO:0000256" key="4">
    <source>
        <dbReference type="ARBA" id="ARBA00023136"/>
    </source>
</evidence>
<organism evidence="6 7">
    <name type="scientific">Trichormus variabilis NIES-23</name>
    <dbReference type="NCBI Taxonomy" id="1973479"/>
    <lineage>
        <taxon>Bacteria</taxon>
        <taxon>Bacillati</taxon>
        <taxon>Cyanobacteriota</taxon>
        <taxon>Cyanophyceae</taxon>
        <taxon>Nostocales</taxon>
        <taxon>Nostocaceae</taxon>
        <taxon>Trichormus</taxon>
    </lineage>
</organism>
<proteinExistence type="predicted"/>
<dbReference type="Pfam" id="PF12697">
    <property type="entry name" value="Abhydrolase_6"/>
    <property type="match status" value="1"/>
</dbReference>
<evidence type="ECO:0000256" key="2">
    <source>
        <dbReference type="ARBA" id="ARBA00004370"/>
    </source>
</evidence>
<dbReference type="InterPro" id="IPR052374">
    <property type="entry name" value="SERAC1"/>
</dbReference>
<dbReference type="SUPFAM" id="SSF53474">
    <property type="entry name" value="alpha/beta-Hydrolases"/>
    <property type="match status" value="1"/>
</dbReference>
<evidence type="ECO:0000313" key="6">
    <source>
        <dbReference type="EMBL" id="BAY69115.1"/>
    </source>
</evidence>
<accession>A0A1Z4KJF7</accession>
<feature type="domain" description="AB hydrolase-1" evidence="5">
    <location>
        <begin position="18"/>
        <end position="140"/>
    </location>
</feature>
<dbReference type="Proteomes" id="UP000217507">
    <property type="component" value="Chromosome"/>
</dbReference>
<keyword evidence="4" id="KW-0472">Membrane</keyword>
<comment type="subcellular location">
    <subcellularLocation>
        <location evidence="1">Endoplasmic reticulum</location>
    </subcellularLocation>
    <subcellularLocation>
        <location evidence="2">Membrane</location>
    </subcellularLocation>
</comment>
<name>A0A1Z4KJF7_ANAVA</name>
<keyword evidence="3" id="KW-0256">Endoplasmic reticulum</keyword>
<gene>
    <name evidence="6" type="ORF">NIES23_19060</name>
</gene>
<evidence type="ECO:0000256" key="1">
    <source>
        <dbReference type="ARBA" id="ARBA00004240"/>
    </source>
</evidence>
<evidence type="ECO:0000256" key="3">
    <source>
        <dbReference type="ARBA" id="ARBA00022824"/>
    </source>
</evidence>
<dbReference type="InterPro" id="IPR000073">
    <property type="entry name" value="AB_hydrolase_1"/>
</dbReference>
<reference evidence="6 7" key="1">
    <citation type="submission" date="2017-06" db="EMBL/GenBank/DDBJ databases">
        <title>Genome sequencing of cyanobaciteial culture collection at National Institute for Environmental Studies (NIES).</title>
        <authorList>
            <person name="Hirose Y."/>
            <person name="Shimura Y."/>
            <person name="Fujisawa T."/>
            <person name="Nakamura Y."/>
            <person name="Kawachi M."/>
        </authorList>
    </citation>
    <scope>NUCLEOTIDE SEQUENCE [LARGE SCALE GENOMIC DNA]</scope>
    <source>
        <strain evidence="6 7">NIES-23</strain>
    </source>
</reference>
<dbReference type="AlphaFoldDB" id="A0A1Z4KJF7"/>
<dbReference type="EMBL" id="AP018216">
    <property type="protein sequence ID" value="BAY69115.1"/>
    <property type="molecule type" value="Genomic_DNA"/>
</dbReference>
<evidence type="ECO:0000313" key="7">
    <source>
        <dbReference type="Proteomes" id="UP000217507"/>
    </source>
</evidence>
<protein>
    <recommendedName>
        <fullName evidence="5">AB hydrolase-1 domain-containing protein</fullName>
    </recommendedName>
</protein>
<dbReference type="PANTHER" id="PTHR48182:SF2">
    <property type="entry name" value="PROTEIN SERAC1"/>
    <property type="match status" value="1"/>
</dbReference>
<dbReference type="InterPro" id="IPR029058">
    <property type="entry name" value="AB_hydrolase_fold"/>
</dbReference>
<evidence type="ECO:0000259" key="5">
    <source>
        <dbReference type="Pfam" id="PF12697"/>
    </source>
</evidence>
<dbReference type="GO" id="GO:0016020">
    <property type="term" value="C:membrane"/>
    <property type="evidence" value="ECO:0007669"/>
    <property type="project" value="UniProtKB-SubCell"/>
</dbReference>
<dbReference type="Gene3D" id="3.40.50.1820">
    <property type="entry name" value="alpha/beta hydrolase"/>
    <property type="match status" value="1"/>
</dbReference>
<sequence>MTQGKWLRKPSKEKGVVIIFIHGLNSSDDCWRNENGLYWFILLLIEDELAEIGIYIFSYRTGLNTGSYSLSDVVDSLREYFLLDGLINSAAVIFVCHSMGGIVTRRFLVNQYSLLVERGLNKIGLFLVASPSLGSKYANMLGLLSSIMGHTQASALRFSQSNVWLNDLDKDFLNLINNKNLRIKGKELIEDLPLYGKGILKKQIVEPFSGARYFGRAFKVPGSDHITISKPKDKYAVQHRLLVQFIKEFLLEEFGFLKFDDSFVGYLKSIAYRILDERKIDLNELLKRIIR</sequence>